<evidence type="ECO:0000313" key="1">
    <source>
        <dbReference type="EMBL" id="KAG7098325.1"/>
    </source>
</evidence>
<evidence type="ECO:0000313" key="2">
    <source>
        <dbReference type="Proteomes" id="UP001049176"/>
    </source>
</evidence>
<dbReference type="KEGG" id="more:E1B28_000286"/>
<name>A0A9P8AEF7_9AGAR</name>
<dbReference type="AlphaFoldDB" id="A0A9P8AEF7"/>
<keyword evidence="2" id="KW-1185">Reference proteome</keyword>
<dbReference type="GeneID" id="66069362"/>
<organism evidence="1 2">
    <name type="scientific">Marasmius oreades</name>
    <name type="common">fairy-ring Marasmius</name>
    <dbReference type="NCBI Taxonomy" id="181124"/>
    <lineage>
        <taxon>Eukaryota</taxon>
        <taxon>Fungi</taxon>
        <taxon>Dikarya</taxon>
        <taxon>Basidiomycota</taxon>
        <taxon>Agaricomycotina</taxon>
        <taxon>Agaricomycetes</taxon>
        <taxon>Agaricomycetidae</taxon>
        <taxon>Agaricales</taxon>
        <taxon>Marasmiineae</taxon>
        <taxon>Marasmiaceae</taxon>
        <taxon>Marasmius</taxon>
    </lineage>
</organism>
<dbReference type="Proteomes" id="UP001049176">
    <property type="component" value="Chromosome 1"/>
</dbReference>
<reference evidence="1" key="1">
    <citation type="journal article" date="2021" name="Genome Biol. Evol.">
        <title>The assembled and annotated genome of the fairy-ring fungus Marasmius oreades.</title>
        <authorList>
            <person name="Hiltunen M."/>
            <person name="Ament-Velasquez S.L."/>
            <person name="Johannesson H."/>
        </authorList>
    </citation>
    <scope>NUCLEOTIDE SEQUENCE</scope>
    <source>
        <strain evidence="1">03SP1</strain>
    </source>
</reference>
<protein>
    <submittedName>
        <fullName evidence="1">Uncharacterized protein</fullName>
    </submittedName>
</protein>
<dbReference type="EMBL" id="CM032181">
    <property type="protein sequence ID" value="KAG7098325.1"/>
    <property type="molecule type" value="Genomic_DNA"/>
</dbReference>
<comment type="caution">
    <text evidence="1">The sequence shown here is derived from an EMBL/GenBank/DDBJ whole genome shotgun (WGS) entry which is preliminary data.</text>
</comment>
<dbReference type="OrthoDB" id="3005282at2759"/>
<proteinExistence type="predicted"/>
<dbReference type="RefSeq" id="XP_043014795.1">
    <property type="nucleotide sequence ID" value="XM_043146095.1"/>
</dbReference>
<sequence length="187" mass="21166">MFNLRTRSFQYDIVTSAFCKGYAEPDDFRNTSSPQSLPDCNPPLDSREIIRVFSLDFLQLISCGGYYAASFHSVHDVLTFGAVIDRRKPGILACFPSIQSPVWSCRPIGTLDIVPKYSNSVPSLVDLTFVKNKNNDKWEMAIQFSLRLPPEDYRGLRTAYLVQSLPFYNGVSSDFGIQFAYLSSPRH</sequence>
<accession>A0A9P8AEF7</accession>
<gene>
    <name evidence="1" type="ORF">E1B28_000286</name>
</gene>